<dbReference type="AlphaFoldDB" id="A0A166IUN4"/>
<evidence type="ECO:0000256" key="7">
    <source>
        <dbReference type="ARBA" id="ARBA00035190"/>
    </source>
</evidence>
<evidence type="ECO:0000313" key="10">
    <source>
        <dbReference type="Proteomes" id="UP000076798"/>
    </source>
</evidence>
<sequence length="276" mass="31909">MLWRSSTSSTPVCKATFARCFATETALPAVRHAGTHRLKIGMVVNRAPILTRTPTSFEKAYYAYQNRLSRALSNPFPRDFYFKPGEPLENQFAEEEKKREDWLFHRKPSKKAKDEDTVQVVSQDFAEEFEPEKRRAKADLYNNKRSLNRLGERNLYLLLKKPSKGTSPWAFPEAEIYKGERLHEAAKRSVSQHCGANVDTWVVGRHPIGFTETPESGTAGEFIGTKLFFLKLHILAGQVHLNPDQYTEFRWLTKQEIEDTVSKEYWEAVRDMLSDF</sequence>
<evidence type="ECO:0000256" key="2">
    <source>
        <dbReference type="ARBA" id="ARBA00009070"/>
    </source>
</evidence>
<dbReference type="CDD" id="cd04661">
    <property type="entry name" value="NUDIX_MRP_L46"/>
    <property type="match status" value="1"/>
</dbReference>
<dbReference type="SUPFAM" id="SSF55811">
    <property type="entry name" value="Nudix"/>
    <property type="match status" value="1"/>
</dbReference>
<evidence type="ECO:0000256" key="5">
    <source>
        <dbReference type="ARBA" id="ARBA00023128"/>
    </source>
</evidence>
<evidence type="ECO:0000256" key="3">
    <source>
        <dbReference type="ARBA" id="ARBA00022946"/>
    </source>
</evidence>
<proteinExistence type="inferred from homology"/>
<evidence type="ECO:0000256" key="4">
    <source>
        <dbReference type="ARBA" id="ARBA00022980"/>
    </source>
</evidence>
<dbReference type="GO" id="GO:0003735">
    <property type="term" value="F:structural constituent of ribosome"/>
    <property type="evidence" value="ECO:0007669"/>
    <property type="project" value="InterPro"/>
</dbReference>
<dbReference type="PANTHER" id="PTHR13124">
    <property type="entry name" value="39S RIBOSOMAL PROTEIN L46, MITOCHONDRIAL PRECURSOR-RELATED"/>
    <property type="match status" value="1"/>
</dbReference>
<keyword evidence="4" id="KW-0689">Ribosomal protein</keyword>
<dbReference type="Proteomes" id="UP000076798">
    <property type="component" value="Unassembled WGS sequence"/>
</dbReference>
<keyword evidence="5" id="KW-0496">Mitochondrion</keyword>
<dbReference type="PANTHER" id="PTHR13124:SF12">
    <property type="entry name" value="LARGE RIBOSOMAL SUBUNIT PROTEIN ML46"/>
    <property type="match status" value="1"/>
</dbReference>
<dbReference type="EMBL" id="KV428005">
    <property type="protein sequence ID" value="KZT44090.1"/>
    <property type="molecule type" value="Genomic_DNA"/>
</dbReference>
<dbReference type="InterPro" id="IPR015797">
    <property type="entry name" value="NUDIX_hydrolase-like_dom_sf"/>
</dbReference>
<keyword evidence="6" id="KW-0687">Ribonucleoprotein</keyword>
<comment type="similarity">
    <text evidence="2">Belongs to the mitochondrion-specific ribosomal protein mL46 family.</text>
</comment>
<name>A0A166IUN4_9AGAM</name>
<accession>A0A166IUN4</accession>
<dbReference type="InterPro" id="IPR040008">
    <property type="entry name" value="Ribosomal_mL46"/>
</dbReference>
<dbReference type="InterPro" id="IPR021757">
    <property type="entry name" value="Ribosomal_mL46_N"/>
</dbReference>
<evidence type="ECO:0000259" key="8">
    <source>
        <dbReference type="Pfam" id="PF11788"/>
    </source>
</evidence>
<dbReference type="Gene3D" id="3.90.79.10">
    <property type="entry name" value="Nucleoside Triphosphate Pyrophosphohydrolase"/>
    <property type="match status" value="1"/>
</dbReference>
<comment type="subcellular location">
    <subcellularLocation>
        <location evidence="1">Mitochondrion</location>
    </subcellularLocation>
</comment>
<feature type="domain" description="Large ribosomal subunit protein mL46 N-terminal" evidence="8">
    <location>
        <begin position="37"/>
        <end position="139"/>
    </location>
</feature>
<keyword evidence="3" id="KW-0809">Transit peptide</keyword>
<keyword evidence="10" id="KW-1185">Reference proteome</keyword>
<organism evidence="9 10">
    <name type="scientific">Sistotremastrum suecicum HHB10207 ss-3</name>
    <dbReference type="NCBI Taxonomy" id="1314776"/>
    <lineage>
        <taxon>Eukaryota</taxon>
        <taxon>Fungi</taxon>
        <taxon>Dikarya</taxon>
        <taxon>Basidiomycota</taxon>
        <taxon>Agaricomycotina</taxon>
        <taxon>Agaricomycetes</taxon>
        <taxon>Sistotremastrales</taxon>
        <taxon>Sistotremastraceae</taxon>
        <taxon>Sistotremastrum</taxon>
    </lineage>
</organism>
<evidence type="ECO:0000256" key="1">
    <source>
        <dbReference type="ARBA" id="ARBA00004173"/>
    </source>
</evidence>
<dbReference type="OrthoDB" id="414075at2759"/>
<gene>
    <name evidence="9" type="ORF">SISSUDRAFT_1029355</name>
</gene>
<reference evidence="9 10" key="1">
    <citation type="journal article" date="2016" name="Mol. Biol. Evol.">
        <title>Comparative Genomics of Early-Diverging Mushroom-Forming Fungi Provides Insights into the Origins of Lignocellulose Decay Capabilities.</title>
        <authorList>
            <person name="Nagy L.G."/>
            <person name="Riley R."/>
            <person name="Tritt A."/>
            <person name="Adam C."/>
            <person name="Daum C."/>
            <person name="Floudas D."/>
            <person name="Sun H."/>
            <person name="Yadav J.S."/>
            <person name="Pangilinan J."/>
            <person name="Larsson K.H."/>
            <person name="Matsuura K."/>
            <person name="Barry K."/>
            <person name="Labutti K."/>
            <person name="Kuo R."/>
            <person name="Ohm R.A."/>
            <person name="Bhattacharya S.S."/>
            <person name="Shirouzu T."/>
            <person name="Yoshinaga Y."/>
            <person name="Martin F.M."/>
            <person name="Grigoriev I.V."/>
            <person name="Hibbett D.S."/>
        </authorList>
    </citation>
    <scope>NUCLEOTIDE SEQUENCE [LARGE SCALE GENOMIC DNA]</scope>
    <source>
        <strain evidence="9 10">HHB10207 ss-3</strain>
    </source>
</reference>
<evidence type="ECO:0000256" key="6">
    <source>
        <dbReference type="ARBA" id="ARBA00023274"/>
    </source>
</evidence>
<dbReference type="Pfam" id="PF11788">
    <property type="entry name" value="MRP-L46"/>
    <property type="match status" value="1"/>
</dbReference>
<dbReference type="InterPro" id="IPR033650">
    <property type="entry name" value="Ribosomal_mL46_NUDIX"/>
</dbReference>
<evidence type="ECO:0000313" key="9">
    <source>
        <dbReference type="EMBL" id="KZT44090.1"/>
    </source>
</evidence>
<dbReference type="GO" id="GO:0005762">
    <property type="term" value="C:mitochondrial large ribosomal subunit"/>
    <property type="evidence" value="ECO:0007669"/>
    <property type="project" value="TreeGrafter"/>
</dbReference>
<dbReference type="STRING" id="1314776.A0A166IUN4"/>
<protein>
    <recommendedName>
        <fullName evidence="7">Large ribosomal subunit protein mL46</fullName>
    </recommendedName>
</protein>